<dbReference type="CDD" id="cd04322">
    <property type="entry name" value="LysRS_N"/>
    <property type="match status" value="1"/>
</dbReference>
<dbReference type="Gene3D" id="2.40.50.140">
    <property type="entry name" value="Nucleic acid-binding proteins"/>
    <property type="match status" value="1"/>
</dbReference>
<keyword evidence="19" id="KW-0460">Magnesium</keyword>
<feature type="transmembrane region" description="Helical" evidence="21">
    <location>
        <begin position="229"/>
        <end position="250"/>
    </location>
</feature>
<evidence type="ECO:0000256" key="17">
    <source>
        <dbReference type="ARBA" id="ARBA00047540"/>
    </source>
</evidence>
<dbReference type="SUPFAM" id="SSF55681">
    <property type="entry name" value="Class II aaRS and biotin synthetases"/>
    <property type="match status" value="1"/>
</dbReference>
<evidence type="ECO:0000256" key="15">
    <source>
        <dbReference type="ARBA" id="ARBA00023268"/>
    </source>
</evidence>
<evidence type="ECO:0000256" key="1">
    <source>
        <dbReference type="ARBA" id="ARBA00004651"/>
    </source>
</evidence>
<dbReference type="Pfam" id="PF09924">
    <property type="entry name" value="LPG_synthase_C"/>
    <property type="match status" value="1"/>
</dbReference>
<dbReference type="NCBIfam" id="NF002821">
    <property type="entry name" value="PRK02983.1"/>
    <property type="match status" value="1"/>
</dbReference>
<dbReference type="SUPFAM" id="SSF50249">
    <property type="entry name" value="Nucleic acid-binding proteins"/>
    <property type="match status" value="1"/>
</dbReference>
<dbReference type="InterPro" id="IPR044136">
    <property type="entry name" value="Lys-tRNA-ligase_II_N"/>
</dbReference>
<comment type="similarity">
    <text evidence="19">Belongs to the class-II aminoacyl-tRNA synthetase family.</text>
</comment>
<keyword evidence="15" id="KW-0511">Multifunctional enzyme</keyword>
<feature type="transmembrane region" description="Helical" evidence="21">
    <location>
        <begin position="131"/>
        <end position="151"/>
    </location>
</feature>
<comment type="catalytic activity">
    <reaction evidence="18 19">
        <text>tRNA(Lys) + L-lysine + ATP = L-lysyl-tRNA(Lys) + AMP + diphosphate</text>
        <dbReference type="Rhea" id="RHEA:20792"/>
        <dbReference type="Rhea" id="RHEA-COMP:9696"/>
        <dbReference type="Rhea" id="RHEA-COMP:9697"/>
        <dbReference type="ChEBI" id="CHEBI:30616"/>
        <dbReference type="ChEBI" id="CHEBI:32551"/>
        <dbReference type="ChEBI" id="CHEBI:33019"/>
        <dbReference type="ChEBI" id="CHEBI:78442"/>
        <dbReference type="ChEBI" id="CHEBI:78529"/>
        <dbReference type="ChEBI" id="CHEBI:456215"/>
        <dbReference type="EC" id="6.1.1.6"/>
    </reaction>
</comment>
<dbReference type="PRINTS" id="PR00982">
    <property type="entry name" value="TRNASYNTHLYS"/>
</dbReference>
<feature type="transmembrane region" description="Helical" evidence="21">
    <location>
        <begin position="171"/>
        <end position="192"/>
    </location>
</feature>
<keyword evidence="7 21" id="KW-0812">Transmembrane</keyword>
<evidence type="ECO:0000256" key="19">
    <source>
        <dbReference type="HAMAP-Rule" id="MF_00252"/>
    </source>
</evidence>
<evidence type="ECO:0000256" key="18">
    <source>
        <dbReference type="ARBA" id="ARBA00048573"/>
    </source>
</evidence>
<feature type="transmembrane region" description="Helical" evidence="21">
    <location>
        <begin position="68"/>
        <end position="89"/>
    </location>
</feature>
<keyword evidence="10 19" id="KW-0067">ATP-binding</keyword>
<dbReference type="Pfam" id="PF16995">
    <property type="entry name" value="tRNA-synt_2_TM"/>
    <property type="match status" value="1"/>
</dbReference>
<dbReference type="InterPro" id="IPR004365">
    <property type="entry name" value="NA-bd_OB_tRNA"/>
</dbReference>
<keyword evidence="11 21" id="KW-1133">Transmembrane helix</keyword>
<dbReference type="GO" id="GO:0000287">
    <property type="term" value="F:magnesium ion binding"/>
    <property type="evidence" value="ECO:0007669"/>
    <property type="project" value="UniProtKB-UniRule"/>
</dbReference>
<evidence type="ECO:0000256" key="21">
    <source>
        <dbReference type="SAM" id="Phobius"/>
    </source>
</evidence>
<feature type="region of interest" description="Disordered" evidence="20">
    <location>
        <begin position="1117"/>
        <end position="1141"/>
    </location>
</feature>
<dbReference type="GO" id="GO:0005886">
    <property type="term" value="C:plasma membrane"/>
    <property type="evidence" value="ECO:0007669"/>
    <property type="project" value="UniProtKB-SubCell"/>
</dbReference>
<evidence type="ECO:0000256" key="10">
    <source>
        <dbReference type="ARBA" id="ARBA00022840"/>
    </source>
</evidence>
<dbReference type="Pfam" id="PF01336">
    <property type="entry name" value="tRNA_anti-codon"/>
    <property type="match status" value="1"/>
</dbReference>
<dbReference type="GO" id="GO:0006430">
    <property type="term" value="P:lysyl-tRNA aminoacylation"/>
    <property type="evidence" value="ECO:0007669"/>
    <property type="project" value="UniProtKB-UniRule"/>
</dbReference>
<keyword evidence="8 19" id="KW-0479">Metal-binding</keyword>
<evidence type="ECO:0000256" key="6">
    <source>
        <dbReference type="ARBA" id="ARBA00022679"/>
    </source>
</evidence>
<dbReference type="InterPro" id="IPR006195">
    <property type="entry name" value="aa-tRNA-synth_II"/>
</dbReference>
<evidence type="ECO:0000256" key="4">
    <source>
        <dbReference type="ARBA" id="ARBA00022475"/>
    </source>
</evidence>
<reference evidence="23 24" key="1">
    <citation type="submission" date="2018-11" db="EMBL/GenBank/DDBJ databases">
        <title>Sequencing the genomes of 1000 actinobacteria strains.</title>
        <authorList>
            <person name="Klenk H.-P."/>
        </authorList>
    </citation>
    <scope>NUCLEOTIDE SEQUENCE [LARGE SCALE GENOMIC DNA]</scope>
    <source>
        <strain evidence="23 24">DSM 43634</strain>
    </source>
</reference>
<keyword evidence="21" id="KW-0472">Membrane</keyword>
<feature type="binding site" evidence="19">
    <location>
        <position position="1041"/>
    </location>
    <ligand>
        <name>Mg(2+)</name>
        <dbReference type="ChEBI" id="CHEBI:18420"/>
        <label>2</label>
    </ligand>
</feature>
<dbReference type="PROSITE" id="PS50862">
    <property type="entry name" value="AA_TRNA_LIGASE_II"/>
    <property type="match status" value="1"/>
</dbReference>
<feature type="region of interest" description="Disordered" evidence="20">
    <location>
        <begin position="1"/>
        <end position="22"/>
    </location>
</feature>
<dbReference type="InterPro" id="IPR004364">
    <property type="entry name" value="Aa-tRNA-synt_II"/>
</dbReference>
<dbReference type="GO" id="GO:0006629">
    <property type="term" value="P:lipid metabolic process"/>
    <property type="evidence" value="ECO:0007669"/>
    <property type="project" value="UniProtKB-KW"/>
</dbReference>
<name>A0A3N1GPH9_9ACTN</name>
<comment type="subunit">
    <text evidence="19">Homodimer.</text>
</comment>
<accession>A0A3N1GPH9</accession>
<dbReference type="InterPro" id="IPR002313">
    <property type="entry name" value="Lys-tRNA-ligase_II"/>
</dbReference>
<evidence type="ECO:0000256" key="2">
    <source>
        <dbReference type="ARBA" id="ARBA00005270"/>
    </source>
</evidence>
<feature type="domain" description="Aminoacyl-transfer RNA synthetases class-II family profile" evidence="22">
    <location>
        <begin position="805"/>
        <end position="1115"/>
    </location>
</feature>
<keyword evidence="9 19" id="KW-0547">Nucleotide-binding</keyword>
<evidence type="ECO:0000256" key="12">
    <source>
        <dbReference type="ARBA" id="ARBA00023098"/>
    </source>
</evidence>
<dbReference type="GO" id="GO:0000049">
    <property type="term" value="F:tRNA binding"/>
    <property type="evidence" value="ECO:0007669"/>
    <property type="project" value="TreeGrafter"/>
</dbReference>
<evidence type="ECO:0000256" key="7">
    <source>
        <dbReference type="ARBA" id="ARBA00022692"/>
    </source>
</evidence>
<dbReference type="InterPro" id="IPR018149">
    <property type="entry name" value="Lys-tRNA-synth_II_C"/>
</dbReference>
<evidence type="ECO:0000259" key="22">
    <source>
        <dbReference type="PROSITE" id="PS50862"/>
    </source>
</evidence>
<evidence type="ECO:0000256" key="3">
    <source>
        <dbReference type="ARBA" id="ARBA00009968"/>
    </source>
</evidence>
<dbReference type="NCBIfam" id="TIGR00499">
    <property type="entry name" value="lysS_bact"/>
    <property type="match status" value="1"/>
</dbReference>
<evidence type="ECO:0000313" key="23">
    <source>
        <dbReference type="EMBL" id="ROP32159.1"/>
    </source>
</evidence>
<proteinExistence type="inferred from homology"/>
<comment type="similarity">
    <text evidence="2">In the N-terminal section; belongs to the LPG synthetase family.</text>
</comment>
<evidence type="ECO:0000256" key="20">
    <source>
        <dbReference type="SAM" id="MobiDB-lite"/>
    </source>
</evidence>
<feature type="transmembrane region" description="Helical" evidence="21">
    <location>
        <begin position="96"/>
        <end position="119"/>
    </location>
</feature>
<comment type="catalytic activity">
    <reaction evidence="17">
        <text>L-lysyl-tRNA(Lys) + a 1,2-diacyl-sn-glycero-3-phospho-(1'-sn-glycerol) = a 1,2-diacyl-sn-glycero-3-phospho-1'-(3'-O-L-lysyl)-sn-glycerol + tRNA(Lys)</text>
        <dbReference type="Rhea" id="RHEA:10668"/>
        <dbReference type="Rhea" id="RHEA-COMP:9696"/>
        <dbReference type="Rhea" id="RHEA-COMP:9697"/>
        <dbReference type="ChEBI" id="CHEBI:64716"/>
        <dbReference type="ChEBI" id="CHEBI:75792"/>
        <dbReference type="ChEBI" id="CHEBI:78442"/>
        <dbReference type="ChEBI" id="CHEBI:78529"/>
        <dbReference type="EC" id="2.3.2.3"/>
    </reaction>
</comment>
<feature type="transmembrane region" description="Helical" evidence="21">
    <location>
        <begin position="37"/>
        <end position="56"/>
    </location>
</feature>
<evidence type="ECO:0000256" key="11">
    <source>
        <dbReference type="ARBA" id="ARBA00022989"/>
    </source>
</evidence>
<keyword evidence="4" id="KW-1003">Cell membrane</keyword>
<dbReference type="NCBIfam" id="NF001756">
    <property type="entry name" value="PRK00484.1"/>
    <property type="match status" value="1"/>
</dbReference>
<evidence type="ECO:0000256" key="5">
    <source>
        <dbReference type="ARBA" id="ARBA00022598"/>
    </source>
</evidence>
<evidence type="ECO:0000313" key="24">
    <source>
        <dbReference type="Proteomes" id="UP000271683"/>
    </source>
</evidence>
<dbReference type="InterPro" id="IPR031553">
    <property type="entry name" value="tRNA-synt_2_TM"/>
</dbReference>
<feature type="binding site" evidence="19">
    <location>
        <position position="1034"/>
    </location>
    <ligand>
        <name>Mg(2+)</name>
        <dbReference type="ChEBI" id="CHEBI:18420"/>
        <label>1</label>
    </ligand>
</feature>
<dbReference type="InterPro" id="IPR045864">
    <property type="entry name" value="aa-tRNA-synth_II/BPL/LPL"/>
</dbReference>
<keyword evidence="5 19" id="KW-0436">Ligase</keyword>
<keyword evidence="19" id="KW-0963">Cytoplasm</keyword>
<evidence type="ECO:0000256" key="9">
    <source>
        <dbReference type="ARBA" id="ARBA00022741"/>
    </source>
</evidence>
<evidence type="ECO:0000256" key="16">
    <source>
        <dbReference type="ARBA" id="ARBA00024681"/>
    </source>
</evidence>
<evidence type="ECO:0000256" key="13">
    <source>
        <dbReference type="ARBA" id="ARBA00023146"/>
    </source>
</evidence>
<dbReference type="GO" id="GO:0005829">
    <property type="term" value="C:cytosol"/>
    <property type="evidence" value="ECO:0007669"/>
    <property type="project" value="TreeGrafter"/>
</dbReference>
<comment type="similarity">
    <text evidence="3">In the C-terminal section; belongs to the class-II aminoacyl-tRNA synthetase family.</text>
</comment>
<dbReference type="HAMAP" id="MF_00252">
    <property type="entry name" value="Lys_tRNA_synth_class2"/>
    <property type="match status" value="1"/>
</dbReference>
<dbReference type="InterPro" id="IPR024320">
    <property type="entry name" value="LPG_synthase_C"/>
</dbReference>
<evidence type="ECO:0000256" key="8">
    <source>
        <dbReference type="ARBA" id="ARBA00022723"/>
    </source>
</evidence>
<dbReference type="GO" id="GO:0046677">
    <property type="term" value="P:response to antibiotic"/>
    <property type="evidence" value="ECO:0007669"/>
    <property type="project" value="UniProtKB-KW"/>
</dbReference>
<feature type="binding site" evidence="19">
    <location>
        <position position="1041"/>
    </location>
    <ligand>
        <name>Mg(2+)</name>
        <dbReference type="ChEBI" id="CHEBI:18420"/>
        <label>1</label>
    </ligand>
</feature>
<comment type="function">
    <text evidence="16">Catalyzes the production of L-lysyl-tRNA(Lys)transfer and the transfer of a lysyl group from L-lysyl-tRNA(Lys) to membrane-bound phosphatidylglycerol (PG), which produces lysylphosphatidylglycerol (LPG), one of the components of the bacterial membrane with a positive net charge. LPG synthesis contributes to the resistance to cationic antimicrobial peptides (CAMPs) and likely protects M.tuberculosis against the CAMPs produced by competiting microorganisms (bacteriocins). In fact, the modification of anionic phosphatidylglycerol with positively charged L-lysine results in repulsion of the peptides.</text>
</comment>
<dbReference type="InterPro" id="IPR012340">
    <property type="entry name" value="NA-bd_OB-fold"/>
</dbReference>
<dbReference type="Gene3D" id="3.30.930.10">
    <property type="entry name" value="Bira Bifunctional Protein, Domain 2"/>
    <property type="match status" value="1"/>
</dbReference>
<dbReference type="Proteomes" id="UP000271683">
    <property type="component" value="Unassembled WGS sequence"/>
</dbReference>
<comment type="caution">
    <text evidence="23">The sequence shown here is derived from an EMBL/GenBank/DDBJ whole genome shotgun (WGS) entry which is preliminary data.</text>
</comment>
<protein>
    <recommendedName>
        <fullName evidence="19">Lysine--tRNA ligase</fullName>
        <ecNumber evidence="19">6.1.1.6</ecNumber>
    </recommendedName>
    <alternativeName>
        <fullName evidence="19">Lysyl-tRNA synthetase</fullName>
        <shortName evidence="19">LysRS</shortName>
    </alternativeName>
</protein>
<dbReference type="EC" id="6.1.1.6" evidence="19"/>
<organism evidence="23 24">
    <name type="scientific">Couchioplanes caeruleus</name>
    <dbReference type="NCBI Taxonomy" id="56438"/>
    <lineage>
        <taxon>Bacteria</taxon>
        <taxon>Bacillati</taxon>
        <taxon>Actinomycetota</taxon>
        <taxon>Actinomycetes</taxon>
        <taxon>Micromonosporales</taxon>
        <taxon>Micromonosporaceae</taxon>
        <taxon>Couchioplanes</taxon>
    </lineage>
</organism>
<dbReference type="GO" id="GO:0005524">
    <property type="term" value="F:ATP binding"/>
    <property type="evidence" value="ECO:0007669"/>
    <property type="project" value="UniProtKB-UniRule"/>
</dbReference>
<keyword evidence="12" id="KW-0443">Lipid metabolism</keyword>
<sequence>MQATAEKARELGNRVPDEPESRCPDWRAAVPKVASRVLFAVAVLCALAAVSAAFGARLMPLRRLVDALLMPAPANLGYAVFLAMLAVGVNNRKRVAYWLLTGYFGLQLVTDAVLLLLRIENSPPAWAHVPIRLWWFLAGNLVVTVAVLAVLASARQQFFARVQRASLPKALATVVAMITAFSLIGWGLVAMFPGSLRRDGLYELGYAIRQVTGGALDLNVHRAGMAPGWINLLLGFFGAVTLLTALAVLLRSQRAAASLDADEEHRVRDLLDAYGQDDSLGYFATRRDKEVIFAPSGRAAVTYRVVGGVSLASGDPIGDRTAWGAAIAAWLQEAREYAWTPAIMGAGEAGATAYARAGMRVLKLGDEAILRADDFSLEGREMRQVRQAVARVERAGYTVRIRRHRDIPAEEMDRIVWLAARWRDTETERGFSMALGRLGDPADGACVLVEAIDRNGAEAALLSFVPWGNDGLSLDLMRRDRALDNGLVECMVATLMAEAPRLGVTRVSLNFAVFRAVFEEGARIGAGPVLLAWRRLLLFLSRWFQLESLYRSNIKYQPQWIPRFLCFEDVSDLAKVGLASAVAEGFVEVPSALTRLRRAKADAVTPEAAGPRIPLPRVSIDADAETEPTNAPVVAQSEQTQVRMAKLAVLRAEGIDPYPPGFARTHGCGAVRAAHAGLAPDTATGQRVSVAGRLVLQRDHGGVCFAVLRDASGDLQVMLTVDQLGRQPLWQWRKSVDLGDHVGVTGEVVTSRLGEISVLADAWTITAKCLHPLPDKRRGLADLEMLSRRRHLDLIVRPAARDMLRLRSAAVHALRTTLIGRDFLEVETPILQPVHGGANARPFVTHSNAYDMPLYLRIAPELYLKRLAVGGMEKVFELGRDFRNEGVDATHNPEFSMLEAYEAYGDYTSMRTLARNLILAAATAAHGAPVARRDGVEFDLDTPWPVVTVHDAVSTAVGDAIGPDTDVAELRRLATMAGVALQPGWSAGQIVLEMYEKLVEKQTQTPTFYTDFPTEVSPLTRAHRDEPRLAERWDLVAFGMELGTAYTELVDPVEQRRRLTAQSLRAAGGDPEAMQLDEDFLQALEYAMPPTGGLGLGVDRLIMLLTGHSIRDTVPFPLNRPATRNDQRARARTASVAAPES</sequence>
<dbReference type="GO" id="GO:0004824">
    <property type="term" value="F:lysine-tRNA ligase activity"/>
    <property type="evidence" value="ECO:0007669"/>
    <property type="project" value="UniProtKB-UniRule"/>
</dbReference>
<comment type="subcellular location">
    <subcellularLocation>
        <location evidence="1">Cell membrane</location>
        <topology evidence="1">Multi-pass membrane protein</topology>
    </subcellularLocation>
    <subcellularLocation>
        <location evidence="19">Cytoplasm</location>
    </subcellularLocation>
</comment>
<keyword evidence="13 19" id="KW-0030">Aminoacyl-tRNA synthetase</keyword>
<comment type="cofactor">
    <cofactor evidence="19">
        <name>Mg(2+)</name>
        <dbReference type="ChEBI" id="CHEBI:18420"/>
    </cofactor>
    <text evidence="19">Binds 3 Mg(2+) ions per subunit.</text>
</comment>
<dbReference type="AlphaFoldDB" id="A0A3N1GPH9"/>
<gene>
    <name evidence="19" type="primary">lysS</name>
    <name evidence="23" type="ORF">EDD30_5090</name>
</gene>
<dbReference type="RefSeq" id="WP_244945389.1">
    <property type="nucleotide sequence ID" value="NZ_RJKL01000001.1"/>
</dbReference>
<keyword evidence="14" id="KW-0046">Antibiotic resistance</keyword>
<dbReference type="Pfam" id="PF00152">
    <property type="entry name" value="tRNA-synt_2"/>
    <property type="match status" value="1"/>
</dbReference>
<dbReference type="PANTHER" id="PTHR42918:SF15">
    <property type="entry name" value="LYSINE--TRNA LIGASE, CHLOROPLASTIC_MITOCHONDRIAL"/>
    <property type="match status" value="1"/>
</dbReference>
<dbReference type="PANTHER" id="PTHR42918">
    <property type="entry name" value="LYSYL-TRNA SYNTHETASE"/>
    <property type="match status" value="1"/>
</dbReference>
<keyword evidence="19" id="KW-0648">Protein biosynthesis</keyword>
<dbReference type="GO" id="GO:0050071">
    <property type="term" value="F:phosphatidylglycerol lysyltransferase activity"/>
    <property type="evidence" value="ECO:0007669"/>
    <property type="project" value="UniProtKB-EC"/>
</dbReference>
<evidence type="ECO:0000256" key="14">
    <source>
        <dbReference type="ARBA" id="ARBA00023251"/>
    </source>
</evidence>
<keyword evidence="6" id="KW-0808">Transferase</keyword>
<dbReference type="EMBL" id="RJKL01000001">
    <property type="protein sequence ID" value="ROP32159.1"/>
    <property type="molecule type" value="Genomic_DNA"/>
</dbReference>